<reference evidence="2 3" key="1">
    <citation type="submission" date="2017-05" db="EMBL/GenBank/DDBJ databases">
        <title>Complete and WGS of Bordetella genogroups.</title>
        <authorList>
            <person name="Spilker T."/>
            <person name="LiPuma J."/>
        </authorList>
    </citation>
    <scope>NUCLEOTIDE SEQUENCE [LARGE SCALE GENOMIC DNA]</scope>
    <source>
        <strain evidence="2 3">AU10456</strain>
    </source>
</reference>
<proteinExistence type="predicted"/>
<dbReference type="AlphaFoldDB" id="A0A261U100"/>
<feature type="compositionally biased region" description="Low complexity" evidence="1">
    <location>
        <begin position="1"/>
        <end position="29"/>
    </location>
</feature>
<dbReference type="Proteomes" id="UP000216913">
    <property type="component" value="Unassembled WGS sequence"/>
</dbReference>
<organism evidence="2 3">
    <name type="scientific">Bordetella genomosp. 5</name>
    <dbReference type="NCBI Taxonomy" id="1395608"/>
    <lineage>
        <taxon>Bacteria</taxon>
        <taxon>Pseudomonadati</taxon>
        <taxon>Pseudomonadota</taxon>
        <taxon>Betaproteobacteria</taxon>
        <taxon>Burkholderiales</taxon>
        <taxon>Alcaligenaceae</taxon>
        <taxon>Bordetella</taxon>
    </lineage>
</organism>
<keyword evidence="3" id="KW-1185">Reference proteome</keyword>
<dbReference type="EMBL" id="NEVP01000001">
    <property type="protein sequence ID" value="OZI55221.1"/>
    <property type="molecule type" value="Genomic_DNA"/>
</dbReference>
<feature type="region of interest" description="Disordered" evidence="1">
    <location>
        <begin position="1"/>
        <end position="36"/>
    </location>
</feature>
<evidence type="ECO:0000313" key="2">
    <source>
        <dbReference type="EMBL" id="OZI55221.1"/>
    </source>
</evidence>
<evidence type="ECO:0000313" key="3">
    <source>
        <dbReference type="Proteomes" id="UP000216913"/>
    </source>
</evidence>
<sequence>MTMQINSNNLNSLSRLDAPAQASPAAPAQTESLAPVPASAERYAQVSLQPLSVSSTSPRGLTLIKDLENGIPANVQIFIKPTKGSNELSLAWQIAAPPPGGVEHVVTGIAIGKR</sequence>
<gene>
    <name evidence="2" type="ORF">CAL25_02050</name>
</gene>
<name>A0A261U100_9BORD</name>
<protein>
    <submittedName>
        <fullName evidence="2">Uncharacterized protein</fullName>
    </submittedName>
</protein>
<comment type="caution">
    <text evidence="2">The sequence shown here is derived from an EMBL/GenBank/DDBJ whole genome shotgun (WGS) entry which is preliminary data.</text>
</comment>
<accession>A0A261U100</accession>
<evidence type="ECO:0000256" key="1">
    <source>
        <dbReference type="SAM" id="MobiDB-lite"/>
    </source>
</evidence>